<dbReference type="AlphaFoldDB" id="A0AAP0B3Z3"/>
<dbReference type="EMBL" id="JBBWWQ010000016">
    <property type="protein sequence ID" value="KAK8926497.1"/>
    <property type="molecule type" value="Genomic_DNA"/>
</dbReference>
<keyword evidence="2" id="KW-0812">Transmembrane</keyword>
<dbReference type="GO" id="GO:0015031">
    <property type="term" value="P:protein transport"/>
    <property type="evidence" value="ECO:0007669"/>
    <property type="project" value="InterPro"/>
</dbReference>
<reference evidence="3 4" key="1">
    <citation type="journal article" date="2022" name="Nat. Plants">
        <title>Genomes of leafy and leafless Platanthera orchids illuminate the evolution of mycoheterotrophy.</title>
        <authorList>
            <person name="Li M.H."/>
            <person name="Liu K.W."/>
            <person name="Li Z."/>
            <person name="Lu H.C."/>
            <person name="Ye Q.L."/>
            <person name="Zhang D."/>
            <person name="Wang J.Y."/>
            <person name="Li Y.F."/>
            <person name="Zhong Z.M."/>
            <person name="Liu X."/>
            <person name="Yu X."/>
            <person name="Liu D.K."/>
            <person name="Tu X.D."/>
            <person name="Liu B."/>
            <person name="Hao Y."/>
            <person name="Liao X.Y."/>
            <person name="Jiang Y.T."/>
            <person name="Sun W.H."/>
            <person name="Chen J."/>
            <person name="Chen Y.Q."/>
            <person name="Ai Y."/>
            <person name="Zhai J.W."/>
            <person name="Wu S.S."/>
            <person name="Zhou Z."/>
            <person name="Hsiao Y.Y."/>
            <person name="Wu W.L."/>
            <person name="Chen Y.Y."/>
            <person name="Lin Y.F."/>
            <person name="Hsu J.L."/>
            <person name="Li C.Y."/>
            <person name="Wang Z.W."/>
            <person name="Zhao X."/>
            <person name="Zhong W.Y."/>
            <person name="Ma X.K."/>
            <person name="Ma L."/>
            <person name="Huang J."/>
            <person name="Chen G.Z."/>
            <person name="Huang M.Z."/>
            <person name="Huang L."/>
            <person name="Peng D.H."/>
            <person name="Luo Y.B."/>
            <person name="Zou S.Q."/>
            <person name="Chen S.P."/>
            <person name="Lan S."/>
            <person name="Tsai W.C."/>
            <person name="Van de Peer Y."/>
            <person name="Liu Z.J."/>
        </authorList>
    </citation>
    <scope>NUCLEOTIDE SEQUENCE [LARGE SCALE GENOMIC DNA]</scope>
    <source>
        <strain evidence="3">Lor287</strain>
    </source>
</reference>
<dbReference type="Gene3D" id="1.10.3370.10">
    <property type="entry name" value="SecY subunit domain"/>
    <property type="match status" value="1"/>
</dbReference>
<organism evidence="3 4">
    <name type="scientific">Platanthera zijinensis</name>
    <dbReference type="NCBI Taxonomy" id="2320716"/>
    <lineage>
        <taxon>Eukaryota</taxon>
        <taxon>Viridiplantae</taxon>
        <taxon>Streptophyta</taxon>
        <taxon>Embryophyta</taxon>
        <taxon>Tracheophyta</taxon>
        <taxon>Spermatophyta</taxon>
        <taxon>Magnoliopsida</taxon>
        <taxon>Liliopsida</taxon>
        <taxon>Asparagales</taxon>
        <taxon>Orchidaceae</taxon>
        <taxon>Orchidoideae</taxon>
        <taxon>Orchideae</taxon>
        <taxon>Orchidinae</taxon>
        <taxon>Platanthera</taxon>
    </lineage>
</organism>
<protein>
    <submittedName>
        <fullName evidence="3">Uncharacterized protein</fullName>
    </submittedName>
</protein>
<dbReference type="PANTHER" id="PTHR10906">
    <property type="entry name" value="SECY/SEC61-ALPHA FAMILY MEMBER"/>
    <property type="match status" value="1"/>
</dbReference>
<evidence type="ECO:0000256" key="2">
    <source>
        <dbReference type="SAM" id="Phobius"/>
    </source>
</evidence>
<keyword evidence="2" id="KW-1133">Transmembrane helix</keyword>
<evidence type="ECO:0000256" key="1">
    <source>
        <dbReference type="ARBA" id="ARBA00004454"/>
    </source>
</evidence>
<feature type="transmembrane region" description="Helical" evidence="2">
    <location>
        <begin position="63"/>
        <end position="85"/>
    </location>
</feature>
<dbReference type="SUPFAM" id="SSF103491">
    <property type="entry name" value="Preprotein translocase SecY subunit"/>
    <property type="match status" value="1"/>
</dbReference>
<dbReference type="GO" id="GO:0009535">
    <property type="term" value="C:chloroplast thylakoid membrane"/>
    <property type="evidence" value="ECO:0007669"/>
    <property type="project" value="UniProtKB-SubCell"/>
</dbReference>
<name>A0AAP0B3Z3_9ASPA</name>
<keyword evidence="4" id="KW-1185">Reference proteome</keyword>
<accession>A0AAP0B3Z3</accession>
<sequence length="113" mass="12785">MSEIENRRNSFRERAICTVVLIFFLVVSRQVSLYRSRSTTTDADGLYRMRVILASKQGNVVELGVAMELSITTMVAMGLIMQILFRSKIYKVDNSLRKDNTQTLKVPDASSSC</sequence>
<dbReference type="Proteomes" id="UP001418222">
    <property type="component" value="Unassembled WGS sequence"/>
</dbReference>
<comment type="subcellular location">
    <subcellularLocation>
        <location evidence="1">Plastid</location>
        <location evidence="1">Chloroplast thylakoid membrane</location>
        <topology evidence="1">Multi-pass membrane protein</topology>
    </subcellularLocation>
</comment>
<dbReference type="InterPro" id="IPR002208">
    <property type="entry name" value="SecY/SEC61-alpha"/>
</dbReference>
<comment type="caution">
    <text evidence="3">The sequence shown here is derived from an EMBL/GenBank/DDBJ whole genome shotgun (WGS) entry which is preliminary data.</text>
</comment>
<evidence type="ECO:0000313" key="3">
    <source>
        <dbReference type="EMBL" id="KAK8926497.1"/>
    </source>
</evidence>
<dbReference type="InterPro" id="IPR023201">
    <property type="entry name" value="SecY_dom_sf"/>
</dbReference>
<gene>
    <name evidence="3" type="ORF">KSP39_PZI019031</name>
</gene>
<evidence type="ECO:0000313" key="4">
    <source>
        <dbReference type="Proteomes" id="UP001418222"/>
    </source>
</evidence>
<proteinExistence type="predicted"/>
<keyword evidence="2" id="KW-0472">Membrane</keyword>